<dbReference type="OrthoDB" id="9803751at2"/>
<dbReference type="CDD" id="cd16025">
    <property type="entry name" value="PAS_like"/>
    <property type="match status" value="1"/>
</dbReference>
<dbReference type="RefSeq" id="WP_140988416.1">
    <property type="nucleotide sequence ID" value="NZ_VHIQ01000001.1"/>
</dbReference>
<dbReference type="GO" id="GO:0046872">
    <property type="term" value="F:metal ion binding"/>
    <property type="evidence" value="ECO:0007669"/>
    <property type="project" value="UniProtKB-KW"/>
</dbReference>
<keyword evidence="2" id="KW-0479">Metal-binding</keyword>
<dbReference type="InterPro" id="IPR050738">
    <property type="entry name" value="Sulfatase"/>
</dbReference>
<evidence type="ECO:0000256" key="3">
    <source>
        <dbReference type="ARBA" id="ARBA00022801"/>
    </source>
</evidence>
<dbReference type="EMBL" id="VHIQ01000001">
    <property type="protein sequence ID" value="TPV35407.1"/>
    <property type="molecule type" value="Genomic_DNA"/>
</dbReference>
<dbReference type="InterPro" id="IPR024607">
    <property type="entry name" value="Sulfatase_CS"/>
</dbReference>
<sequence>MYQLGKLNSEKKGHYHIILQSIFRHFSHVCIVLIFISVSLSCAQSKEKNEIDQRPNIVLIVADDLGFGDIGCYGGEIETPNIDALASNGIRFSSFHTAPMCAPTRAMLLSGNDNHIAGMGGQGLVTEVFGYEGKLTDRIVTIPQLLRDAGYHTYMAGKWHLGIEPNDNPHRKGFEHSFVLLEGAGNHYTNQSALNNGISSYTEDGEPTRWKDGNYSTNYYTDKLIEYIGRYKADDQPFFAFAAYTSPHWPLQVDEKYWKKYSGLYNDGYEKLRERRLNSLKKAGIIPQNAILPQLHEQIKPWDSLSEVEKMKEARKMELYAGMVDNLDDNIGRLITYLKEIGEFENTLFVFISDNGAAHRDFINAENYSSLREYYNDDYENMGKENSYISYGPQWAEAGSAPFRYFKDYATEGGINTTMIISGAKVTRKNNIHTGFLSLLDLAPTFYDISGATYPEKYQDKEIYPLRGRSLLPYISGKTDVIHAPDYVFALEHYGNAMLRKGNWKITNFKRPFELENFALYNLSNDIGEQIDLKNTQKEKYEELLMEWAKFSEEVKIQIPAPSSK</sequence>
<gene>
    <name evidence="6" type="ORF">FJ651_00355</name>
</gene>
<reference evidence="6 7" key="1">
    <citation type="submission" date="2019-06" db="EMBL/GenBank/DDBJ databases">
        <title>Flavobacteriaceae Paucihalobacterium erythroidium CWB-1, complete genome.</title>
        <authorList>
            <person name="Wu S."/>
        </authorList>
    </citation>
    <scope>NUCLEOTIDE SEQUENCE [LARGE SCALE GENOMIC DNA]</scope>
    <source>
        <strain evidence="6 7">CWB-1</strain>
    </source>
</reference>
<dbReference type="PROSITE" id="PS00149">
    <property type="entry name" value="SULFATASE_2"/>
    <property type="match status" value="1"/>
</dbReference>
<dbReference type="Gene3D" id="3.40.720.10">
    <property type="entry name" value="Alkaline Phosphatase, subunit A"/>
    <property type="match status" value="1"/>
</dbReference>
<comment type="similarity">
    <text evidence="1">Belongs to the sulfatase family.</text>
</comment>
<evidence type="ECO:0000256" key="2">
    <source>
        <dbReference type="ARBA" id="ARBA00022723"/>
    </source>
</evidence>
<name>A0A506PQ94_9FLAO</name>
<dbReference type="GO" id="GO:0004065">
    <property type="term" value="F:arylsulfatase activity"/>
    <property type="evidence" value="ECO:0007669"/>
    <property type="project" value="TreeGrafter"/>
</dbReference>
<evidence type="ECO:0000259" key="5">
    <source>
        <dbReference type="Pfam" id="PF00884"/>
    </source>
</evidence>
<keyword evidence="7" id="KW-1185">Reference proteome</keyword>
<evidence type="ECO:0000313" key="7">
    <source>
        <dbReference type="Proteomes" id="UP000317332"/>
    </source>
</evidence>
<evidence type="ECO:0000256" key="4">
    <source>
        <dbReference type="ARBA" id="ARBA00022837"/>
    </source>
</evidence>
<comment type="caution">
    <text evidence="6">The sequence shown here is derived from an EMBL/GenBank/DDBJ whole genome shotgun (WGS) entry which is preliminary data.</text>
</comment>
<dbReference type="SUPFAM" id="SSF53649">
    <property type="entry name" value="Alkaline phosphatase-like"/>
    <property type="match status" value="1"/>
</dbReference>
<dbReference type="InterPro" id="IPR017850">
    <property type="entry name" value="Alkaline_phosphatase_core_sf"/>
</dbReference>
<dbReference type="Gene3D" id="3.30.1120.10">
    <property type="match status" value="1"/>
</dbReference>
<dbReference type="AlphaFoldDB" id="A0A506PQ94"/>
<proteinExistence type="inferred from homology"/>
<dbReference type="Proteomes" id="UP000317332">
    <property type="component" value="Unassembled WGS sequence"/>
</dbReference>
<feature type="domain" description="Sulfatase N-terminal" evidence="5">
    <location>
        <begin position="55"/>
        <end position="451"/>
    </location>
</feature>
<organism evidence="6 7">
    <name type="scientific">Paucihalobacter ruber</name>
    <dbReference type="NCBI Taxonomy" id="2567861"/>
    <lineage>
        <taxon>Bacteria</taxon>
        <taxon>Pseudomonadati</taxon>
        <taxon>Bacteroidota</taxon>
        <taxon>Flavobacteriia</taxon>
        <taxon>Flavobacteriales</taxon>
        <taxon>Flavobacteriaceae</taxon>
        <taxon>Paucihalobacter</taxon>
    </lineage>
</organism>
<keyword evidence="4" id="KW-0106">Calcium</keyword>
<keyword evidence="3" id="KW-0378">Hydrolase</keyword>
<dbReference type="PANTHER" id="PTHR42693:SF33">
    <property type="entry name" value="ARYLSULFATASE"/>
    <property type="match status" value="1"/>
</dbReference>
<evidence type="ECO:0000313" key="6">
    <source>
        <dbReference type="EMBL" id="TPV35407.1"/>
    </source>
</evidence>
<dbReference type="Pfam" id="PF00884">
    <property type="entry name" value="Sulfatase"/>
    <property type="match status" value="1"/>
</dbReference>
<protein>
    <submittedName>
        <fullName evidence="6">Arylsulfatase</fullName>
    </submittedName>
</protein>
<evidence type="ECO:0000256" key="1">
    <source>
        <dbReference type="ARBA" id="ARBA00008779"/>
    </source>
</evidence>
<dbReference type="InterPro" id="IPR000917">
    <property type="entry name" value="Sulfatase_N"/>
</dbReference>
<accession>A0A506PQ94</accession>
<dbReference type="PANTHER" id="PTHR42693">
    <property type="entry name" value="ARYLSULFATASE FAMILY MEMBER"/>
    <property type="match status" value="1"/>
</dbReference>